<evidence type="ECO:0000313" key="2">
    <source>
        <dbReference type="Proteomes" id="UP000001011"/>
    </source>
</evidence>
<reference evidence="1 2" key="1">
    <citation type="journal article" date="2004" name="Proc. Natl. Acad. Sci. U.S.A.">
        <title>Insights into the evolution of Yersinia pestis through whole-genome comparison with Yersinia pseudotuberculosis.</title>
        <authorList>
            <person name="Chain P.S.G."/>
            <person name="Carniel E."/>
            <person name="Larimer F.W."/>
            <person name="Lamerdin J."/>
            <person name="Stoutland P.O."/>
            <person name="Regala W.M."/>
            <person name="Georgescu A.M."/>
            <person name="Vergez L.M."/>
            <person name="Land M.L."/>
            <person name="Motin V.L."/>
            <person name="Brubaker R.R."/>
            <person name="Fowler J."/>
            <person name="Hinnebusch J."/>
            <person name="Marceau M."/>
            <person name="Medigue C."/>
            <person name="Simonet M."/>
            <person name="Chenal-Francisque V."/>
            <person name="Souza B."/>
            <person name="Dacheux D."/>
            <person name="Elliott J.M."/>
            <person name="Derbise A."/>
            <person name="Hauser L.J."/>
            <person name="Garcia E."/>
        </authorList>
    </citation>
    <scope>NUCLEOTIDE SEQUENCE [LARGE SCALE GENOMIC DNA]</scope>
    <source>
        <strain evidence="2">IP32953</strain>
        <plasmid evidence="2">Plasmid pYptb32953</plasmid>
    </source>
</reference>
<name>Q663D0_YERPS</name>
<evidence type="ECO:0000313" key="1">
    <source>
        <dbReference type="EMBL" id="CAF25466.1"/>
    </source>
</evidence>
<proteinExistence type="predicted"/>
<dbReference type="Proteomes" id="UP000001011">
    <property type="component" value="Plasmid pYptb32953"/>
</dbReference>
<dbReference type="EMBL" id="BX936400">
    <property type="protein sequence ID" value="CAF25466.1"/>
    <property type="molecule type" value="Genomic_DNA"/>
</dbReference>
<gene>
    <name evidence="1" type="ordered locus">pYptb0024</name>
</gene>
<sequence>MPPQRAKSPPQWAVNLGGYIPGQFVQQREYFLRNEEKTNGA</sequence>
<dbReference type="KEGG" id="yps:pYptb0024"/>
<organism evidence="1 2">
    <name type="scientific">Yersinia pseudotuberculosis serotype I (strain IP32953)</name>
    <dbReference type="NCBI Taxonomy" id="273123"/>
    <lineage>
        <taxon>Bacteria</taxon>
        <taxon>Pseudomonadati</taxon>
        <taxon>Pseudomonadota</taxon>
        <taxon>Gammaproteobacteria</taxon>
        <taxon>Enterobacterales</taxon>
        <taxon>Yersiniaceae</taxon>
        <taxon>Yersinia</taxon>
    </lineage>
</organism>
<accession>Q663D0</accession>
<geneLocation type="plasmid" evidence="1 2">
    <name>pYptb32953</name>
</geneLocation>
<keyword evidence="1" id="KW-0614">Plasmid</keyword>
<dbReference type="AlphaFoldDB" id="Q663D0"/>
<protein>
    <submittedName>
        <fullName evidence="1">Uncharacterized protein</fullName>
    </submittedName>
</protein>